<accession>A0A6N2ULW9</accession>
<proteinExistence type="predicted"/>
<dbReference type="NCBIfam" id="TIGR01863">
    <property type="entry name" value="cas_Csd1"/>
    <property type="match status" value="1"/>
</dbReference>
<dbReference type="InterPro" id="IPR010144">
    <property type="entry name" value="CRISPR-assoc_prot_Csd1-typ"/>
</dbReference>
<reference evidence="1" key="1">
    <citation type="submission" date="2019-11" db="EMBL/GenBank/DDBJ databases">
        <authorList>
            <person name="Feng L."/>
        </authorList>
    </citation>
    <scope>NUCLEOTIDE SEQUENCE</scope>
    <source>
        <strain evidence="1">AundefinedLFYP135</strain>
    </source>
</reference>
<dbReference type="CDD" id="cd09757">
    <property type="entry name" value="Cas8c_I-C"/>
    <property type="match status" value="1"/>
</dbReference>
<evidence type="ECO:0000313" key="1">
    <source>
        <dbReference type="EMBL" id="VYT17983.1"/>
    </source>
</evidence>
<name>A0A6N2ULW9_9FIRM</name>
<sequence>MILHALTRHYEDLLSLGRIPRPGWGTAKVSYALDLSLEGEILALLPLKTEQLRGKKAELLPRKMEVPMPVGRSGTKPKANFLCDHSGYFLGVDGKGNPKRAGECFAACKALHLELLEGLPSPAAQAITGFFRRWDPQTASQHPALAENWKDLMAGDNLVFWVEGQEALRDPEIRAAWQSYYNRGGDGPTMCCLVTGETGPVELTHPFIKGVWGAQPSGAALVSFNAPAFCSYDREQNANAPVGAYAAFAYTTALNHLLADREYTQTVGDTTVVFWAEGGEPAYQEVGMAALYGDSDAITQQDLSRILRAVSAGESIQWQGAELDPQTRFYVLGLSPNEGRLSVRFFYQNSFGGMLRHIEEHYERLEIQRPAFDQTERLPLWKLLAETVNQKSREKTASPQMAGDLLRAILSGSRYPSTLLTLTALRIRAEREVTRGRAAILKAYYLRNQTPACPKEVLTVELNENSSYLPYVLGRLFSVLEGLQNAANPGINSTIKDKYFNSAAATPATIFPLLLNLSEKHLRKLGTAQKVYYSKQIGGLVKRIQETYPARMTLPEQGAFQLGYYHQTQKRYTKKEEIENV</sequence>
<protein>
    <submittedName>
        <fullName evidence="1">CRISPR-associated protein (Cas_Csd1)</fullName>
    </submittedName>
</protein>
<dbReference type="Pfam" id="PF09709">
    <property type="entry name" value="Cas_Csd1"/>
    <property type="match status" value="1"/>
</dbReference>
<organism evidence="1">
    <name type="scientific">uncultured Anaerotruncus sp</name>
    <dbReference type="NCBI Taxonomy" id="905011"/>
    <lineage>
        <taxon>Bacteria</taxon>
        <taxon>Bacillati</taxon>
        <taxon>Bacillota</taxon>
        <taxon>Clostridia</taxon>
        <taxon>Eubacteriales</taxon>
        <taxon>Oscillospiraceae</taxon>
        <taxon>Anaerotruncus</taxon>
        <taxon>environmental samples</taxon>
    </lineage>
</organism>
<gene>
    <name evidence="1" type="ORF">AULFYP135_01979</name>
</gene>
<dbReference type="AlphaFoldDB" id="A0A6N2ULW9"/>
<dbReference type="EMBL" id="CACRSL010000003">
    <property type="protein sequence ID" value="VYT17983.1"/>
    <property type="molecule type" value="Genomic_DNA"/>
</dbReference>